<keyword evidence="4 7" id="KW-0812">Transmembrane</keyword>
<feature type="transmembrane region" description="Helical" evidence="7">
    <location>
        <begin position="361"/>
        <end position="385"/>
    </location>
</feature>
<dbReference type="InterPro" id="IPR051447">
    <property type="entry name" value="Lipoprotein-release_system"/>
</dbReference>
<feature type="transmembrane region" description="Helical" evidence="7">
    <location>
        <begin position="434"/>
        <end position="457"/>
    </location>
</feature>
<feature type="transmembrane region" description="Helical" evidence="7">
    <location>
        <begin position="317"/>
        <end position="341"/>
    </location>
</feature>
<evidence type="ECO:0000259" key="8">
    <source>
        <dbReference type="Pfam" id="PF02687"/>
    </source>
</evidence>
<evidence type="ECO:0000256" key="1">
    <source>
        <dbReference type="ARBA" id="ARBA00004651"/>
    </source>
</evidence>
<evidence type="ECO:0000256" key="4">
    <source>
        <dbReference type="ARBA" id="ARBA00022692"/>
    </source>
</evidence>
<feature type="transmembrane region" description="Helical" evidence="7">
    <location>
        <begin position="20"/>
        <end position="40"/>
    </location>
</feature>
<evidence type="ECO:0000256" key="3">
    <source>
        <dbReference type="ARBA" id="ARBA00022475"/>
    </source>
</evidence>
<dbReference type="PANTHER" id="PTHR30489">
    <property type="entry name" value="LIPOPROTEIN-RELEASING SYSTEM TRANSMEMBRANE PROTEIN LOLE"/>
    <property type="match status" value="1"/>
</dbReference>
<organism evidence="10 11">
    <name type="scientific">Yoonia algicola</name>
    <dbReference type="NCBI Taxonomy" id="3137368"/>
    <lineage>
        <taxon>Bacteria</taxon>
        <taxon>Pseudomonadati</taxon>
        <taxon>Pseudomonadota</taxon>
        <taxon>Alphaproteobacteria</taxon>
        <taxon>Rhodobacterales</taxon>
        <taxon>Paracoccaceae</taxon>
        <taxon>Yoonia</taxon>
    </lineage>
</organism>
<feature type="transmembrane region" description="Helical" evidence="7">
    <location>
        <begin position="703"/>
        <end position="730"/>
    </location>
</feature>
<evidence type="ECO:0000256" key="6">
    <source>
        <dbReference type="ARBA" id="ARBA00023136"/>
    </source>
</evidence>
<sequence>MSPLDHKLLRDLWRMKGQAFAISMVIAVGVGMLVMMTGLVTSLNETRAAYYERYRLAEVFAPVTRAPDRLVGRLAAINGVSSVEPRVVGAALIDMADFDLPVQAQAVSLPDLRTPRLNDVFLTDGRMIDSDHSDEILLLQAFARAHDLRPGDRINATMNGARRSFQIVGLAQAPEFLYTTAPGELIPDDARFGVIWMSRSALAAAYDMDGAFNEALLSLSRGANEAAVMDAVDRILDPYGGTGAYPLADQPSNQLVSEEIGGLEAAAVGVPPIFLAVAAFLLYIVINRMVQSEREEIGLMKAFGYTNGEVGAHYFKLVLAIAIGGALAGCLMGIAGGRALIQVYVAYFKFPFLVFQLDPASFVTGVSVSILSASAGGLLVLRSVFALTPAAAMRAPAPADYSRTGKMGRALNQWLDQPSRMVLRRITRQPGRMAGAMIGIACGMALSVSMITIYAGFDRTIDLTFNVVDRSDVTVSFTHAASEATIFELRRMEGVTLVEPVRHVPAVLRNGLATHRGVVSGLATDPRLNRALDSDLRPIALDGSGIVLSTALATKLDIAPGEILTVEVREGRQPILQIPVTAVAESLLGSPSYMDLAALNRALREPNRVSGAYLAIDKAYATDIYTALQDMPSVAGVSLKSQAEIAFQTLMNTGAGAIRYVMGAIAFVITFGIVYNAARIAYAERSRDLASLRVIGFTKGEAAFVLLGELAIVTLIALPIGSLLGYYLSFGIAAGFSSELYQIPAIFDPASYGFAAMVVLGAAVASGWLVKRDIDRAELVSALKTRE</sequence>
<dbReference type="InterPro" id="IPR003838">
    <property type="entry name" value="ABC3_permease_C"/>
</dbReference>
<dbReference type="Proteomes" id="UP001451782">
    <property type="component" value="Chromosome"/>
</dbReference>
<dbReference type="PANTHER" id="PTHR30489:SF0">
    <property type="entry name" value="LIPOPROTEIN-RELEASING SYSTEM TRANSMEMBRANE PROTEIN LOLE"/>
    <property type="match status" value="1"/>
</dbReference>
<keyword evidence="11" id="KW-1185">Reference proteome</keyword>
<evidence type="ECO:0000259" key="9">
    <source>
        <dbReference type="Pfam" id="PF12704"/>
    </source>
</evidence>
<evidence type="ECO:0000313" key="10">
    <source>
        <dbReference type="EMBL" id="WZU64810.1"/>
    </source>
</evidence>
<proteinExistence type="inferred from homology"/>
<feature type="domain" description="MacB-like periplasmic core" evidence="9">
    <location>
        <begin position="26"/>
        <end position="234"/>
    </location>
</feature>
<comment type="similarity">
    <text evidence="2">Belongs to the ABC-4 integral membrane protein family. LolC/E subfamily.</text>
</comment>
<protein>
    <submittedName>
        <fullName evidence="10">ABC transporter permease</fullName>
    </submittedName>
</protein>
<dbReference type="KEGG" id="yag:AABB28_05905"/>
<feature type="domain" description="ABC3 transporter permease C-terminal" evidence="8">
    <location>
        <begin position="661"/>
        <end position="769"/>
    </location>
</feature>
<dbReference type="Pfam" id="PF12704">
    <property type="entry name" value="MacB_PCD"/>
    <property type="match status" value="1"/>
</dbReference>
<comment type="subcellular location">
    <subcellularLocation>
        <location evidence="1">Cell membrane</location>
        <topology evidence="1">Multi-pass membrane protein</topology>
    </subcellularLocation>
</comment>
<feature type="transmembrane region" description="Helical" evidence="7">
    <location>
        <begin position="265"/>
        <end position="286"/>
    </location>
</feature>
<dbReference type="AlphaFoldDB" id="A0AAN0M515"/>
<dbReference type="InterPro" id="IPR025857">
    <property type="entry name" value="MacB_PCD"/>
</dbReference>
<dbReference type="RefSeq" id="WP_342071167.1">
    <property type="nucleotide sequence ID" value="NZ_CP151762.1"/>
</dbReference>
<dbReference type="GO" id="GO:0044874">
    <property type="term" value="P:lipoprotein localization to outer membrane"/>
    <property type="evidence" value="ECO:0007669"/>
    <property type="project" value="TreeGrafter"/>
</dbReference>
<name>A0AAN0M515_9RHOB</name>
<keyword evidence="6 7" id="KW-0472">Membrane</keyword>
<feature type="transmembrane region" description="Helical" evidence="7">
    <location>
        <begin position="750"/>
        <end position="770"/>
    </location>
</feature>
<accession>A0AAN0M515</accession>
<evidence type="ECO:0000313" key="11">
    <source>
        <dbReference type="Proteomes" id="UP001451782"/>
    </source>
</evidence>
<keyword evidence="5 7" id="KW-1133">Transmembrane helix</keyword>
<feature type="domain" description="ABC3 transporter permease C-terminal" evidence="8">
    <location>
        <begin position="273"/>
        <end position="387"/>
    </location>
</feature>
<reference evidence="10 11" key="1">
    <citation type="submission" date="2024-04" db="EMBL/GenBank/DDBJ databases">
        <title>Phylogenomic analyses of a clade within the roseobacter group suggest taxonomic reassignments of species of the genera Aestuariivita, Citreicella, Loktanella, Nautella, Pelagibaca, Ruegeria, Thalassobius, Thiobacimonas and Tropicibacter, and the proposal o.</title>
        <authorList>
            <person name="Jeon C.O."/>
        </authorList>
    </citation>
    <scope>NUCLEOTIDE SEQUENCE [LARGE SCALE GENOMIC DNA]</scope>
    <source>
        <strain evidence="10 11">G8-12</strain>
    </source>
</reference>
<dbReference type="Pfam" id="PF02687">
    <property type="entry name" value="FtsX"/>
    <property type="match status" value="2"/>
</dbReference>
<dbReference type="EMBL" id="CP151762">
    <property type="protein sequence ID" value="WZU64810.1"/>
    <property type="molecule type" value="Genomic_DNA"/>
</dbReference>
<gene>
    <name evidence="10" type="ORF">AABB28_05905</name>
</gene>
<evidence type="ECO:0000256" key="7">
    <source>
        <dbReference type="SAM" id="Phobius"/>
    </source>
</evidence>
<dbReference type="GO" id="GO:0098797">
    <property type="term" value="C:plasma membrane protein complex"/>
    <property type="evidence" value="ECO:0007669"/>
    <property type="project" value="TreeGrafter"/>
</dbReference>
<keyword evidence="3" id="KW-1003">Cell membrane</keyword>
<feature type="transmembrane region" description="Helical" evidence="7">
    <location>
        <begin position="660"/>
        <end position="682"/>
    </location>
</feature>
<evidence type="ECO:0000256" key="5">
    <source>
        <dbReference type="ARBA" id="ARBA00022989"/>
    </source>
</evidence>
<evidence type="ECO:0000256" key="2">
    <source>
        <dbReference type="ARBA" id="ARBA00005236"/>
    </source>
</evidence>